<dbReference type="PANTHER" id="PTHR43685">
    <property type="entry name" value="GLYCOSYLTRANSFERASE"/>
    <property type="match status" value="1"/>
</dbReference>
<accession>A0A4R5V5S0</accession>
<dbReference type="AlphaFoldDB" id="A0A4R5V5S0"/>
<dbReference type="InterPro" id="IPR029044">
    <property type="entry name" value="Nucleotide-diphossugar_trans"/>
</dbReference>
<dbReference type="SUPFAM" id="SSF53448">
    <property type="entry name" value="Nucleotide-diphospho-sugar transferases"/>
    <property type="match status" value="1"/>
</dbReference>
<dbReference type="Pfam" id="PF00535">
    <property type="entry name" value="Glycos_transf_2"/>
    <property type="match status" value="1"/>
</dbReference>
<evidence type="ECO:0000259" key="1">
    <source>
        <dbReference type="Pfam" id="PF00535"/>
    </source>
</evidence>
<dbReference type="InterPro" id="IPR001173">
    <property type="entry name" value="Glyco_trans_2-like"/>
</dbReference>
<dbReference type="GO" id="GO:0016740">
    <property type="term" value="F:transferase activity"/>
    <property type="evidence" value="ECO:0007669"/>
    <property type="project" value="UniProtKB-KW"/>
</dbReference>
<dbReference type="Proteomes" id="UP000295438">
    <property type="component" value="Unassembled WGS sequence"/>
</dbReference>
<evidence type="ECO:0000313" key="2">
    <source>
        <dbReference type="EMBL" id="TDK47322.1"/>
    </source>
</evidence>
<evidence type="ECO:0000313" key="3">
    <source>
        <dbReference type="Proteomes" id="UP000295438"/>
    </source>
</evidence>
<reference evidence="2 3" key="1">
    <citation type="submission" date="2019-03" db="EMBL/GenBank/DDBJ databases">
        <title>Algoriphagus aquimaris sp. nov., isolated form marine sediment in Pohang, Korea.</title>
        <authorList>
            <person name="Kim J."/>
            <person name="Yoon S.-H."/>
            <person name="Lee S.-S."/>
        </authorList>
    </citation>
    <scope>NUCLEOTIDE SEQUENCE [LARGE SCALE GENOMIC DNA]</scope>
    <source>
        <strain evidence="2 3">F21</strain>
    </source>
</reference>
<dbReference type="InterPro" id="IPR050834">
    <property type="entry name" value="Glycosyltransf_2"/>
</dbReference>
<protein>
    <submittedName>
        <fullName evidence="2">Glycosyltransferase family 2 protein</fullName>
    </submittedName>
</protein>
<feature type="domain" description="Glycosyltransferase 2-like" evidence="1">
    <location>
        <begin position="5"/>
        <end position="171"/>
    </location>
</feature>
<comment type="caution">
    <text evidence="2">The sequence shown here is derived from an EMBL/GenBank/DDBJ whole genome shotgun (WGS) entry which is preliminary data.</text>
</comment>
<dbReference type="CDD" id="cd00761">
    <property type="entry name" value="Glyco_tranf_GTA_type"/>
    <property type="match status" value="1"/>
</dbReference>
<organism evidence="2 3">
    <name type="scientific">Algoriphagus formosus</name>
    <dbReference type="NCBI Taxonomy" id="2007308"/>
    <lineage>
        <taxon>Bacteria</taxon>
        <taxon>Pseudomonadati</taxon>
        <taxon>Bacteroidota</taxon>
        <taxon>Cytophagia</taxon>
        <taxon>Cytophagales</taxon>
        <taxon>Cyclobacteriaceae</taxon>
        <taxon>Algoriphagus</taxon>
    </lineage>
</organism>
<gene>
    <name evidence="2" type="ORF">E1898_05510</name>
</gene>
<sequence length="298" mass="34533">MAKVSVIIPSYGRPEFLQKSIQSVLSQSFQDWELIVVDDNGIGSVSQVQTQTLLNEYRDDPRIHYHIQEENRGGSAARNIGWKSASGEFICFLDNDDEFYPEKLKAQVQSLERTGLKMTVCRFDSFKNGKKVRTSPKVPEMDSYLIPFALGKINFASGSTLMISKSLLEKVDGYDETFRRKQDVELMIRLLVQESLHVDDQILVRLNIDDRANIPSVENFKKFQNLFNLKFNSLFETFPQKAQQEIKQYEITELAKVALWNKDWKLFLRLYFTGGLNFTTQFNLGTDLVQKFVTYYLK</sequence>
<dbReference type="PANTHER" id="PTHR43685:SF2">
    <property type="entry name" value="GLYCOSYLTRANSFERASE 2-LIKE DOMAIN-CONTAINING PROTEIN"/>
    <property type="match status" value="1"/>
</dbReference>
<dbReference type="EMBL" id="SMUW01000029">
    <property type="protein sequence ID" value="TDK47322.1"/>
    <property type="molecule type" value="Genomic_DNA"/>
</dbReference>
<keyword evidence="3" id="KW-1185">Reference proteome</keyword>
<proteinExistence type="predicted"/>
<dbReference type="RefSeq" id="WP_133390145.1">
    <property type="nucleotide sequence ID" value="NZ_SMUW01000029.1"/>
</dbReference>
<keyword evidence="2" id="KW-0808">Transferase</keyword>
<dbReference type="Gene3D" id="3.90.550.10">
    <property type="entry name" value="Spore Coat Polysaccharide Biosynthesis Protein SpsA, Chain A"/>
    <property type="match status" value="1"/>
</dbReference>
<name>A0A4R5V5S0_9BACT</name>